<sequence length="125" mass="14521">MLQDIKVIGATLMKAGNIELYKQLLDYQADAQKLIDENMKLKEENRVLKEKLMIQSELEFRNNQYFRIKDGIKLGPYCTRCWDAESKLINLHQSNDGYSDCPSCKVSVVNNQAPYNQSYDDSFGW</sequence>
<evidence type="ECO:0000313" key="3">
    <source>
        <dbReference type="Proteomes" id="UP000565468"/>
    </source>
</evidence>
<name>A0A848M9W1_PAELE</name>
<dbReference type="Proteomes" id="UP000565468">
    <property type="component" value="Unassembled WGS sequence"/>
</dbReference>
<gene>
    <name evidence="2" type="ORF">HII30_16995</name>
</gene>
<protein>
    <submittedName>
        <fullName evidence="2">Uncharacterized protein</fullName>
    </submittedName>
</protein>
<keyword evidence="3" id="KW-1185">Reference proteome</keyword>
<evidence type="ECO:0000256" key="1">
    <source>
        <dbReference type="SAM" id="Coils"/>
    </source>
</evidence>
<dbReference type="RefSeq" id="WP_169506251.1">
    <property type="nucleotide sequence ID" value="NZ_JABBPN010000018.1"/>
</dbReference>
<feature type="coiled-coil region" evidence="1">
    <location>
        <begin position="24"/>
        <end position="51"/>
    </location>
</feature>
<reference evidence="2 3" key="1">
    <citation type="submission" date="2020-04" db="EMBL/GenBank/DDBJ databases">
        <title>Paenibacillus algicola sp. nov., a novel marine bacterium producing alginate lyase.</title>
        <authorList>
            <person name="Huang H."/>
        </authorList>
    </citation>
    <scope>NUCLEOTIDE SEQUENCE [LARGE SCALE GENOMIC DNA]</scope>
    <source>
        <strain evidence="2 3">L7-75</strain>
    </source>
</reference>
<dbReference type="AlphaFoldDB" id="A0A848M9W1"/>
<accession>A0A848M9W1</accession>
<evidence type="ECO:0000313" key="2">
    <source>
        <dbReference type="EMBL" id="NMO97465.1"/>
    </source>
</evidence>
<keyword evidence="1" id="KW-0175">Coiled coil</keyword>
<proteinExistence type="predicted"/>
<organism evidence="2 3">
    <name type="scientific">Paenibacillus lemnae</name>
    <dbReference type="NCBI Taxonomy" id="1330551"/>
    <lineage>
        <taxon>Bacteria</taxon>
        <taxon>Bacillati</taxon>
        <taxon>Bacillota</taxon>
        <taxon>Bacilli</taxon>
        <taxon>Bacillales</taxon>
        <taxon>Paenibacillaceae</taxon>
        <taxon>Paenibacillus</taxon>
    </lineage>
</organism>
<dbReference type="EMBL" id="JABBPN010000018">
    <property type="protein sequence ID" value="NMO97465.1"/>
    <property type="molecule type" value="Genomic_DNA"/>
</dbReference>
<comment type="caution">
    <text evidence="2">The sequence shown here is derived from an EMBL/GenBank/DDBJ whole genome shotgun (WGS) entry which is preliminary data.</text>
</comment>